<dbReference type="RefSeq" id="WP_009576122.1">
    <property type="nucleotide sequence ID" value="NZ_AEIG01000056.1"/>
</dbReference>
<protein>
    <submittedName>
        <fullName evidence="1">Uncharacterized protein</fullName>
    </submittedName>
</protein>
<reference evidence="1 2" key="1">
    <citation type="journal article" date="2011" name="J. Bacteriol.">
        <title>Genome sequence of strain IMCC3088, a proteorhodopsin-containing marine bacterium belonging to the OM60/NOR5 clade.</title>
        <authorList>
            <person name="Jang Y."/>
            <person name="Oh H.M."/>
            <person name="Kang I."/>
            <person name="Lee K."/>
            <person name="Yang S.J."/>
            <person name="Cho J.C."/>
        </authorList>
    </citation>
    <scope>NUCLEOTIDE SEQUENCE [LARGE SCALE GENOMIC DNA]</scope>
    <source>
        <strain evidence="1 2">IMCC3088</strain>
    </source>
</reference>
<gene>
    <name evidence="1" type="ORF">IMCC3088_1888</name>
</gene>
<keyword evidence="2" id="KW-1185">Reference proteome</keyword>
<comment type="caution">
    <text evidence="1">The sequence shown here is derived from an EMBL/GenBank/DDBJ whole genome shotgun (WGS) entry which is preliminary data.</text>
</comment>
<evidence type="ECO:0000313" key="1">
    <source>
        <dbReference type="EMBL" id="EGG29315.1"/>
    </source>
</evidence>
<sequence>MSTLRRLVGLITTLHMLQSTVVHAWSDHASLAWPLLRVMPEVQNAEPLRVETLNEFVVAERTAIAELLAQHEDWALQNLEHYAALPTELVFDAATADADLEIAFLNAIRINPTRSYQPYRQLMSFEPKTAQETLIAVSELTFLQGTIASNDSRYVSLASGDFVSAAAVVSTASDEPDFGLDIGLYADNGTEHGKRYGFGNQPFGNPNLEYGSQAPFHMGFYHLDWLTSLAQPGLLQTYPLYRTELYRKLAVLAFSTGHDYWGWRFMGWGLHYVGDLAQPYHAVPLPDTGILESLWIVATGKTGEALQLVSNRHGVIEAFQKAIVAQALVRQDWTQSTLQEVARLSPSAAWAQNTLIDELTQDSAAGAAGLDRALVKYAPPKLVSDPVFEFSQSPEEAAILAAIAVQGEDAEAGLTASLNQQMQRFSFFAQAWIRGILNS</sequence>
<dbReference type="OrthoDB" id="36722at2"/>
<dbReference type="GO" id="GO:0016788">
    <property type="term" value="F:hydrolase activity, acting on ester bonds"/>
    <property type="evidence" value="ECO:0007669"/>
    <property type="project" value="InterPro"/>
</dbReference>
<dbReference type="InterPro" id="IPR008947">
    <property type="entry name" value="PLipase_C/P1_nuclease_dom_sf"/>
</dbReference>
<dbReference type="Gene3D" id="1.10.575.10">
    <property type="entry name" value="P1 Nuclease"/>
    <property type="match status" value="1"/>
</dbReference>
<dbReference type="eggNOG" id="ENOG502ZAXV">
    <property type="taxonomic scope" value="Bacteria"/>
</dbReference>
<organism evidence="1 2">
    <name type="scientific">Aequoribacter fuscus</name>
    <dbReference type="NCBI Taxonomy" id="2518989"/>
    <lineage>
        <taxon>Bacteria</taxon>
        <taxon>Pseudomonadati</taxon>
        <taxon>Pseudomonadota</taxon>
        <taxon>Gammaproteobacteria</taxon>
        <taxon>Cellvibrionales</taxon>
        <taxon>Halieaceae</taxon>
        <taxon>Aequoribacter</taxon>
    </lineage>
</organism>
<dbReference type="STRING" id="2518989.IMCC3088_1888"/>
<dbReference type="Proteomes" id="UP000005615">
    <property type="component" value="Unassembled WGS sequence"/>
</dbReference>
<evidence type="ECO:0000313" key="2">
    <source>
        <dbReference type="Proteomes" id="UP000005615"/>
    </source>
</evidence>
<proteinExistence type="predicted"/>
<dbReference type="AlphaFoldDB" id="F3L2W4"/>
<dbReference type="EMBL" id="AEIG01000056">
    <property type="protein sequence ID" value="EGG29315.1"/>
    <property type="molecule type" value="Genomic_DNA"/>
</dbReference>
<dbReference type="SUPFAM" id="SSF48537">
    <property type="entry name" value="Phospholipase C/P1 nuclease"/>
    <property type="match status" value="1"/>
</dbReference>
<accession>F3L2W4</accession>
<name>F3L2W4_9GAMM</name>